<evidence type="ECO:0000256" key="4">
    <source>
        <dbReference type="ARBA" id="ARBA00022679"/>
    </source>
</evidence>
<protein>
    <recommendedName>
        <fullName evidence="9">Bifunctional folate synthesis protein</fullName>
    </recommendedName>
    <domain>
        <recommendedName>
            <fullName evidence="9">Dihydroneopterin aldolase</fullName>
            <shortName evidence="9">DHNA</shortName>
            <ecNumber evidence="9">4.1.2.25</ecNumber>
        </recommendedName>
        <alternativeName>
            <fullName evidence="9">7,8-dihydroneopterin aldolase</fullName>
        </alternativeName>
    </domain>
    <domain>
        <recommendedName>
            <fullName evidence="9">2-amino-4-hydroxy-6-hydroxymethyldihydropteridine pyrophosphokinase</fullName>
            <ecNumber evidence="9">2.7.6.3</ecNumber>
        </recommendedName>
        <alternativeName>
            <fullName evidence="9">6-hydroxymethyl-7,8-dihydropterin pyrophosphokinase</fullName>
            <shortName evidence="9">PPPK</shortName>
        </alternativeName>
        <alternativeName>
            <fullName evidence="9">7,8-dihydro-6-hydroxymethylpterin pyrophosphokinase</fullName>
            <shortName evidence="9">HPPK</shortName>
        </alternativeName>
    </domain>
</protein>
<dbReference type="InterPro" id="IPR000550">
    <property type="entry name" value="Hppk"/>
</dbReference>
<comment type="pathway">
    <text evidence="2">Cofactor biosynthesis; tetrahydrofolate biosynthesis; 2-amino-4-hydroxy-6-hydroxymethyl-7,8-dihydropteridine diphosphate from 7,8-dihydroneopterin triphosphate: step 4/4.</text>
</comment>
<feature type="domain" description="7,8-dihydro-6-hydroxymethylpterin-pyrophosphokinase" evidence="10">
    <location>
        <begin position="211"/>
        <end position="222"/>
    </location>
</feature>
<proteinExistence type="inferred from homology"/>
<keyword evidence="4 11" id="KW-0808">Transferase</keyword>
<dbReference type="EMBL" id="JAAITS010000012">
    <property type="protein sequence ID" value="NSG85003.1"/>
    <property type="molecule type" value="Genomic_DNA"/>
</dbReference>
<gene>
    <name evidence="11" type="primary">folK</name>
    <name evidence="11" type="ORF">G5B17_06065</name>
</gene>
<dbReference type="Gene3D" id="3.30.70.560">
    <property type="entry name" value="7,8-Dihydro-6-hydroxymethylpterin-pyrophosphokinase HPPK"/>
    <property type="match status" value="1"/>
</dbReference>
<dbReference type="CDD" id="cd00534">
    <property type="entry name" value="DHNA_DHNTPE"/>
    <property type="match status" value="1"/>
</dbReference>
<dbReference type="SMART" id="SM00905">
    <property type="entry name" value="FolB"/>
    <property type="match status" value="1"/>
</dbReference>
<evidence type="ECO:0000259" key="10">
    <source>
        <dbReference type="PROSITE" id="PS00794"/>
    </source>
</evidence>
<dbReference type="NCBIfam" id="TIGR01498">
    <property type="entry name" value="folK"/>
    <property type="match status" value="1"/>
</dbReference>
<evidence type="ECO:0000256" key="2">
    <source>
        <dbReference type="ARBA" id="ARBA00005051"/>
    </source>
</evidence>
<dbReference type="Pfam" id="PF02152">
    <property type="entry name" value="FolB"/>
    <property type="match status" value="1"/>
</dbReference>
<dbReference type="PANTHER" id="PTHR43071">
    <property type="entry name" value="2-AMINO-4-HYDROXY-6-HYDROXYMETHYLDIHYDROPTERIDINE PYROPHOSPHOKINASE"/>
    <property type="match status" value="1"/>
</dbReference>
<dbReference type="NCBIfam" id="TIGR00525">
    <property type="entry name" value="folB"/>
    <property type="match status" value="1"/>
</dbReference>
<keyword evidence="9" id="KW-0456">Lyase</keyword>
<sequence length="277" mass="31750">MDKTRFDKIEIKELEIFANHGVYPEENVLGQKFVISATLFTHTRQAGLTDDLSASINYGEVSHMITDFTRKHTFKLLEALAENLAEMLLDSLSGLEQITLKIEKPWAPVGLPLKTVSVEITRKWHTAYIAFGSNMGDKKLFIDNGIRGLKKTKGCRIEAVSDYLVTEPYGVTDQDEFLNGVLKMRTLLSPEELLERLHQLEQEANRERIIHWGPRTLDLDILFYDQEIIDTADLHIPHPDMQNRDFVLAPMNQIAPYLRHPVLNQTISQLLNILLCR</sequence>
<dbReference type="EC" id="4.1.2.25" evidence="9"/>
<comment type="caution">
    <text evidence="11">The sequence shown here is derived from an EMBL/GenBank/DDBJ whole genome shotgun (WGS) entry which is preliminary data.</text>
</comment>
<dbReference type="Gene3D" id="3.30.1130.10">
    <property type="match status" value="1"/>
</dbReference>
<evidence type="ECO:0000313" key="11">
    <source>
        <dbReference type="EMBL" id="NSG85003.1"/>
    </source>
</evidence>
<comment type="catalytic activity">
    <reaction evidence="9">
        <text>7,8-dihydroneopterin = 6-hydroxymethyl-7,8-dihydropterin + glycolaldehyde</text>
        <dbReference type="Rhea" id="RHEA:10540"/>
        <dbReference type="ChEBI" id="CHEBI:17001"/>
        <dbReference type="ChEBI" id="CHEBI:17071"/>
        <dbReference type="ChEBI" id="CHEBI:44841"/>
        <dbReference type="EC" id="4.1.2.25"/>
    </reaction>
</comment>
<comment type="similarity">
    <text evidence="9">Belongs to the DHNA family.</text>
</comment>
<dbReference type="Pfam" id="PF01288">
    <property type="entry name" value="HPPK"/>
    <property type="match status" value="1"/>
</dbReference>
<keyword evidence="8 9" id="KW-0289">Folate biosynthesis</keyword>
<evidence type="ECO:0000256" key="9">
    <source>
        <dbReference type="RuleBase" id="RU362079"/>
    </source>
</evidence>
<keyword evidence="12" id="KW-1185">Reference proteome</keyword>
<evidence type="ECO:0000256" key="1">
    <source>
        <dbReference type="ARBA" id="ARBA00000198"/>
    </source>
</evidence>
<keyword evidence="6" id="KW-0418">Kinase</keyword>
<dbReference type="GO" id="GO:0003848">
    <property type="term" value="F:2-amino-4-hydroxy-6-hydroxymethyldihydropteridine diphosphokinase activity"/>
    <property type="evidence" value="ECO:0007669"/>
    <property type="project" value="UniProtKB-EC"/>
</dbReference>
<dbReference type="EC" id="2.7.6.3" evidence="9"/>
<reference evidence="11 12" key="1">
    <citation type="journal article" date="2020" name="Cell Host Microbe">
        <title>Functional and Genomic Variation between Human-Derived Isolates of Lachnospiraceae Reveals Inter- and Intra-Species Diversity.</title>
        <authorList>
            <person name="Sorbara M.T."/>
            <person name="Littmann E.R."/>
            <person name="Fontana E."/>
            <person name="Moody T.U."/>
            <person name="Kohout C.E."/>
            <person name="Gjonbalaj M."/>
            <person name="Eaton V."/>
            <person name="Seok R."/>
            <person name="Leiner I.M."/>
            <person name="Pamer E.G."/>
        </authorList>
    </citation>
    <scope>NUCLEOTIDE SEQUENCE [LARGE SCALE GENOMIC DNA]</scope>
    <source>
        <strain evidence="11 12">MSK.17.74</strain>
    </source>
</reference>
<comment type="similarity">
    <text evidence="3">In the N-terminal section; belongs to the DHNA family.</text>
</comment>
<dbReference type="Proteomes" id="UP001644719">
    <property type="component" value="Unassembled WGS sequence"/>
</dbReference>
<comment type="function">
    <text evidence="9">Catalyzes the conversion of 7,8-dihydroneopterin to 6-hydroxymethyl-7,8-dihydropterin.</text>
</comment>
<dbReference type="RefSeq" id="WP_148462231.1">
    <property type="nucleotide sequence ID" value="NZ_JAAITS010000012.1"/>
</dbReference>
<keyword evidence="7" id="KW-0067">ATP-binding</keyword>
<dbReference type="SUPFAM" id="SSF55620">
    <property type="entry name" value="Tetrahydrobiopterin biosynthesis enzymes-like"/>
    <property type="match status" value="1"/>
</dbReference>
<evidence type="ECO:0000313" key="12">
    <source>
        <dbReference type="Proteomes" id="UP001644719"/>
    </source>
</evidence>
<dbReference type="InterPro" id="IPR006157">
    <property type="entry name" value="FolB_dom"/>
</dbReference>
<keyword evidence="5" id="KW-0547">Nucleotide-binding</keyword>
<evidence type="ECO:0000256" key="3">
    <source>
        <dbReference type="ARBA" id="ARBA00009640"/>
    </source>
</evidence>
<organism evidence="11 12">
    <name type="scientific">Blautia faecis</name>
    <dbReference type="NCBI Taxonomy" id="871665"/>
    <lineage>
        <taxon>Bacteria</taxon>
        <taxon>Bacillati</taxon>
        <taxon>Bacillota</taxon>
        <taxon>Clostridia</taxon>
        <taxon>Lachnospirales</taxon>
        <taxon>Lachnospiraceae</taxon>
        <taxon>Blautia</taxon>
    </lineage>
</organism>
<dbReference type="NCBIfam" id="TIGR00526">
    <property type="entry name" value="folB_dom"/>
    <property type="match status" value="1"/>
</dbReference>
<evidence type="ECO:0000256" key="6">
    <source>
        <dbReference type="ARBA" id="ARBA00022777"/>
    </source>
</evidence>
<dbReference type="CDD" id="cd00483">
    <property type="entry name" value="HPPK"/>
    <property type="match status" value="1"/>
</dbReference>
<dbReference type="InterPro" id="IPR006156">
    <property type="entry name" value="Dihydroneopterin_aldolase"/>
</dbReference>
<comment type="catalytic activity">
    <reaction evidence="1">
        <text>6-hydroxymethyl-7,8-dihydropterin + ATP = (7,8-dihydropterin-6-yl)methyl diphosphate + AMP + H(+)</text>
        <dbReference type="Rhea" id="RHEA:11412"/>
        <dbReference type="ChEBI" id="CHEBI:15378"/>
        <dbReference type="ChEBI" id="CHEBI:30616"/>
        <dbReference type="ChEBI" id="CHEBI:44841"/>
        <dbReference type="ChEBI" id="CHEBI:72950"/>
        <dbReference type="ChEBI" id="CHEBI:456215"/>
        <dbReference type="EC" id="2.7.6.3"/>
    </reaction>
</comment>
<dbReference type="InterPro" id="IPR035907">
    <property type="entry name" value="Hppk_sf"/>
</dbReference>
<dbReference type="PROSITE" id="PS00794">
    <property type="entry name" value="HPPK"/>
    <property type="match status" value="1"/>
</dbReference>
<accession>A0ABX2H5Z4</accession>
<dbReference type="SUPFAM" id="SSF55083">
    <property type="entry name" value="6-hydroxymethyl-7,8-dihydropterin pyrophosphokinase, HPPK"/>
    <property type="match status" value="1"/>
</dbReference>
<dbReference type="PANTHER" id="PTHR43071:SF1">
    <property type="entry name" value="2-AMINO-4-HYDROXY-6-HYDROXYMETHYLDIHYDROPTERIDINE PYROPHOSPHOKINASE"/>
    <property type="match status" value="1"/>
</dbReference>
<name>A0ABX2H5Z4_9FIRM</name>
<evidence type="ECO:0000256" key="8">
    <source>
        <dbReference type="ARBA" id="ARBA00022909"/>
    </source>
</evidence>
<evidence type="ECO:0000256" key="5">
    <source>
        <dbReference type="ARBA" id="ARBA00022741"/>
    </source>
</evidence>
<comment type="pathway">
    <text evidence="9">Cofactor biosynthesis; tetrahydrofolate biosynthesis; 2-amino-4-hydroxy-6-hydroxymethyl-7,8-dihydropteridine diphosphate from 7,8-dihydroneopterin triphosphate: step 3/4.</text>
</comment>
<evidence type="ECO:0000256" key="7">
    <source>
        <dbReference type="ARBA" id="ARBA00022840"/>
    </source>
</evidence>
<dbReference type="InterPro" id="IPR043133">
    <property type="entry name" value="GTP-CH-I_C/QueF"/>
</dbReference>